<dbReference type="RefSeq" id="WP_176065735.1">
    <property type="nucleotide sequence ID" value="NZ_BJTG01000005.1"/>
</dbReference>
<dbReference type="Proteomes" id="UP000503640">
    <property type="component" value="Unassembled WGS sequence"/>
</dbReference>
<protein>
    <submittedName>
        <fullName evidence="2">Uncharacterized protein</fullName>
    </submittedName>
</protein>
<organism evidence="2 3">
    <name type="scientific">Anaeromyxobacter diazotrophicus</name>
    <dbReference type="NCBI Taxonomy" id="2590199"/>
    <lineage>
        <taxon>Bacteria</taxon>
        <taxon>Pseudomonadati</taxon>
        <taxon>Myxococcota</taxon>
        <taxon>Myxococcia</taxon>
        <taxon>Myxococcales</taxon>
        <taxon>Cystobacterineae</taxon>
        <taxon>Anaeromyxobacteraceae</taxon>
        <taxon>Anaeromyxobacter</taxon>
    </lineage>
</organism>
<evidence type="ECO:0000313" key="3">
    <source>
        <dbReference type="Proteomes" id="UP000503640"/>
    </source>
</evidence>
<evidence type="ECO:0000256" key="1">
    <source>
        <dbReference type="SAM" id="Phobius"/>
    </source>
</evidence>
<proteinExistence type="predicted"/>
<keyword evidence="1" id="KW-0472">Membrane</keyword>
<gene>
    <name evidence="2" type="ORF">AMYX_25650</name>
</gene>
<sequence length="216" mass="22939">MRTFNLLVALFAVVQALRYARRALVFVAPAVRVTGEPGEPPRSAPRLRLGAELERLGFVPLGLLHERAPLGAVAREVDAYADASRGTFADVWQERGEADAPRLVFYTPFPDGAYVLTANHPRRAVASARAQAGAVVGAAPEAQLAAHEIAVERFAARHGTPAVALDLGARLAAARAWYAGEGRRELRRGAALPFGIAAFALVLLASAVNLLLHGAR</sequence>
<feature type="transmembrane region" description="Helical" evidence="1">
    <location>
        <begin position="191"/>
        <end position="212"/>
    </location>
</feature>
<comment type="caution">
    <text evidence="2">The sequence shown here is derived from an EMBL/GenBank/DDBJ whole genome shotgun (WGS) entry which is preliminary data.</text>
</comment>
<accession>A0A7I9VN37</accession>
<dbReference type="AlphaFoldDB" id="A0A7I9VN37"/>
<name>A0A7I9VN37_9BACT</name>
<keyword evidence="1" id="KW-1133">Transmembrane helix</keyword>
<reference evidence="3" key="1">
    <citation type="journal article" date="2020" name="Appl. Environ. Microbiol.">
        <title>Diazotrophic Anaeromyxobacter Isolates from Soils.</title>
        <authorList>
            <person name="Masuda Y."/>
            <person name="Yamanaka H."/>
            <person name="Xu Z.X."/>
            <person name="Shiratori Y."/>
            <person name="Aono T."/>
            <person name="Amachi S."/>
            <person name="Senoo K."/>
            <person name="Itoh H."/>
        </authorList>
    </citation>
    <scope>NUCLEOTIDE SEQUENCE [LARGE SCALE GENOMIC DNA]</scope>
    <source>
        <strain evidence="3">R267</strain>
    </source>
</reference>
<dbReference type="EMBL" id="BJTG01000005">
    <property type="protein sequence ID" value="GEJ57824.1"/>
    <property type="molecule type" value="Genomic_DNA"/>
</dbReference>
<evidence type="ECO:0000313" key="2">
    <source>
        <dbReference type="EMBL" id="GEJ57824.1"/>
    </source>
</evidence>
<keyword evidence="3" id="KW-1185">Reference proteome</keyword>
<keyword evidence="1" id="KW-0812">Transmembrane</keyword>